<dbReference type="PANTHER" id="PTHR12526">
    <property type="entry name" value="GLYCOSYLTRANSFERASE"/>
    <property type="match status" value="1"/>
</dbReference>
<evidence type="ECO:0000259" key="4">
    <source>
        <dbReference type="Pfam" id="PF13439"/>
    </source>
</evidence>
<evidence type="ECO:0000256" key="2">
    <source>
        <dbReference type="ARBA" id="ARBA00022679"/>
    </source>
</evidence>
<proteinExistence type="predicted"/>
<dbReference type="RefSeq" id="WP_246106329.1">
    <property type="nucleotide sequence ID" value="NZ_VFPA01000001.1"/>
</dbReference>
<dbReference type="SUPFAM" id="SSF53756">
    <property type="entry name" value="UDP-Glycosyltransferase/glycogen phosphorylase"/>
    <property type="match status" value="1"/>
</dbReference>
<dbReference type="CDD" id="cd03801">
    <property type="entry name" value="GT4_PimA-like"/>
    <property type="match status" value="1"/>
</dbReference>
<dbReference type="Pfam" id="PF00534">
    <property type="entry name" value="Glycos_transf_1"/>
    <property type="match status" value="1"/>
</dbReference>
<dbReference type="InterPro" id="IPR001296">
    <property type="entry name" value="Glyco_trans_1"/>
</dbReference>
<dbReference type="Gene3D" id="3.40.50.2000">
    <property type="entry name" value="Glycogen Phosphorylase B"/>
    <property type="match status" value="2"/>
</dbReference>
<reference evidence="5 6" key="1">
    <citation type="submission" date="2019-06" db="EMBL/GenBank/DDBJ databases">
        <title>Sequencing the genomes of 1000 actinobacteria strains.</title>
        <authorList>
            <person name="Klenk H.-P."/>
        </authorList>
    </citation>
    <scope>NUCLEOTIDE SEQUENCE [LARGE SCALE GENOMIC DNA]</scope>
    <source>
        <strain evidence="5 6">DSM 45301</strain>
    </source>
</reference>
<dbReference type="GO" id="GO:0016757">
    <property type="term" value="F:glycosyltransferase activity"/>
    <property type="evidence" value="ECO:0007669"/>
    <property type="project" value="UniProtKB-KW"/>
</dbReference>
<comment type="caution">
    <text evidence="5">The sequence shown here is derived from an EMBL/GenBank/DDBJ whole genome shotgun (WGS) entry which is preliminary data.</text>
</comment>
<dbReference type="InterPro" id="IPR028098">
    <property type="entry name" value="Glyco_trans_4-like_N"/>
</dbReference>
<dbReference type="AlphaFoldDB" id="A0A543E0C6"/>
<dbReference type="EMBL" id="VFPA01000001">
    <property type="protein sequence ID" value="TQM15035.1"/>
    <property type="molecule type" value="Genomic_DNA"/>
</dbReference>
<feature type="domain" description="Glycosyltransferase subfamily 4-like N-terminal" evidence="4">
    <location>
        <begin position="88"/>
        <end position="164"/>
    </location>
</feature>
<keyword evidence="1" id="KW-0328">Glycosyltransferase</keyword>
<keyword evidence="6" id="KW-1185">Reference proteome</keyword>
<protein>
    <submittedName>
        <fullName evidence="5">Glycosyltransferase involved in cell wall biosynthesis</fullName>
    </submittedName>
</protein>
<accession>A0A543E0C6</accession>
<dbReference type="PANTHER" id="PTHR12526:SF510">
    <property type="entry name" value="D-INOSITOL 3-PHOSPHATE GLYCOSYLTRANSFERASE"/>
    <property type="match status" value="1"/>
</dbReference>
<feature type="domain" description="Glycosyl transferase family 1" evidence="3">
    <location>
        <begin position="171"/>
        <end position="335"/>
    </location>
</feature>
<name>A0A543E0C6_9PSEU</name>
<evidence type="ECO:0000313" key="5">
    <source>
        <dbReference type="EMBL" id="TQM15035.1"/>
    </source>
</evidence>
<keyword evidence="2 5" id="KW-0808">Transferase</keyword>
<evidence type="ECO:0000259" key="3">
    <source>
        <dbReference type="Pfam" id="PF00534"/>
    </source>
</evidence>
<dbReference type="Pfam" id="PF13439">
    <property type="entry name" value="Glyco_transf_4"/>
    <property type="match status" value="1"/>
</dbReference>
<evidence type="ECO:0000313" key="6">
    <source>
        <dbReference type="Proteomes" id="UP000315677"/>
    </source>
</evidence>
<evidence type="ECO:0000256" key="1">
    <source>
        <dbReference type="ARBA" id="ARBA00022676"/>
    </source>
</evidence>
<gene>
    <name evidence="5" type="ORF">FB558_1816</name>
</gene>
<organism evidence="5 6">
    <name type="scientific">Pseudonocardia kunmingensis</name>
    <dbReference type="NCBI Taxonomy" id="630975"/>
    <lineage>
        <taxon>Bacteria</taxon>
        <taxon>Bacillati</taxon>
        <taxon>Actinomycetota</taxon>
        <taxon>Actinomycetes</taxon>
        <taxon>Pseudonocardiales</taxon>
        <taxon>Pseudonocardiaceae</taxon>
        <taxon>Pseudonocardia</taxon>
    </lineage>
</organism>
<sequence>MTGAAVHVVLPGDVDDPARPSGGNAYDRRVCAGLVAAGRPVHEIAVAGTWPEPDDAARAELDRRLAAVPGGAAVVLDGLVGCAVPEVLARHAGRLRLVVLVHLPLGDEAGLAPATAADRSARERTALDAAAAVVATSPWTARRLAQVHGLSAERVHVVPPGVEPAPSAVPDEDGGRLLCVGSLTPTKGQDLLVDALARLADRSWTCRLAGPLTRDAAHVDAVRALVRRHGLDDRVELTGPLTGPALDAAYAASDLLVLPSRAETYGMVVTEALARGIPVLACAVGGVPETLGRAPGGTVPGLLVAPADVAALAAALRRWLDEPGLRTAARDAARARRPQLPGWDVAAREWIRVLEHSSPLTARRSGA</sequence>
<dbReference type="Proteomes" id="UP000315677">
    <property type="component" value="Unassembled WGS sequence"/>
</dbReference>